<evidence type="ECO:0000313" key="4">
    <source>
        <dbReference type="Proteomes" id="UP000250831"/>
    </source>
</evidence>
<sequence>MLYIYGATAHAKTAVDVAEDLDIEIGGLIDKSLLIEDVFDYEVQLHHQVKDAAENFFVAVKNPGLRERIVSENPDWNFQSLIHPKAYVSKRAEIGEGCIILPGATIAPDVQIGNHCIISGSAVIESNTIIEDFVNIGPNVSIGANVLVGRGSEIKANTHIEDEETIPKESVV</sequence>
<comment type="caution">
    <text evidence="3">The sequence shown here is derived from an EMBL/GenBank/DDBJ whole genome shotgun (WGS) entry which is preliminary data.</text>
</comment>
<feature type="domain" description="PglD N-terminal" evidence="2">
    <location>
        <begin position="2"/>
        <end position="71"/>
    </location>
</feature>
<dbReference type="AlphaFoldDB" id="A0A363NRC6"/>
<protein>
    <submittedName>
        <fullName evidence="3">Acetyltransferase</fullName>
    </submittedName>
</protein>
<dbReference type="Pfam" id="PF00132">
    <property type="entry name" value="Hexapep"/>
    <property type="match status" value="2"/>
</dbReference>
<dbReference type="PANTHER" id="PTHR43300:SF7">
    <property type="entry name" value="UDP-N-ACETYLBACILLOSAMINE N-ACETYLTRANSFERASE"/>
    <property type="match status" value="1"/>
</dbReference>
<evidence type="ECO:0000313" key="3">
    <source>
        <dbReference type="EMBL" id="PUV23287.1"/>
    </source>
</evidence>
<dbReference type="InterPro" id="IPR001451">
    <property type="entry name" value="Hexapep"/>
</dbReference>
<organism evidence="3 4">
    <name type="scientific">Sphingobacterium athyrii</name>
    <dbReference type="NCBI Taxonomy" id="2152717"/>
    <lineage>
        <taxon>Bacteria</taxon>
        <taxon>Pseudomonadati</taxon>
        <taxon>Bacteroidota</taxon>
        <taxon>Sphingobacteriia</taxon>
        <taxon>Sphingobacteriales</taxon>
        <taxon>Sphingobacteriaceae</taxon>
        <taxon>Sphingobacterium</taxon>
    </lineage>
</organism>
<proteinExistence type="inferred from homology"/>
<dbReference type="GO" id="GO:0016740">
    <property type="term" value="F:transferase activity"/>
    <property type="evidence" value="ECO:0007669"/>
    <property type="project" value="UniProtKB-KW"/>
</dbReference>
<dbReference type="Gene3D" id="2.160.10.10">
    <property type="entry name" value="Hexapeptide repeat proteins"/>
    <property type="match status" value="1"/>
</dbReference>
<dbReference type="OrthoDB" id="9794407at2"/>
<dbReference type="InterPro" id="IPR050179">
    <property type="entry name" value="Trans_hexapeptide_repeat"/>
</dbReference>
<dbReference type="PANTHER" id="PTHR43300">
    <property type="entry name" value="ACETYLTRANSFERASE"/>
    <property type="match status" value="1"/>
</dbReference>
<dbReference type="EMBL" id="QCXX01000004">
    <property type="protein sequence ID" value="PUV23287.1"/>
    <property type="molecule type" value="Genomic_DNA"/>
</dbReference>
<gene>
    <name evidence="3" type="ORF">DCO56_15225</name>
</gene>
<accession>A0A363NRC6</accession>
<evidence type="ECO:0000256" key="1">
    <source>
        <dbReference type="ARBA" id="ARBA00007274"/>
    </source>
</evidence>
<keyword evidence="4" id="KW-1185">Reference proteome</keyword>
<evidence type="ECO:0000259" key="2">
    <source>
        <dbReference type="Pfam" id="PF17836"/>
    </source>
</evidence>
<dbReference type="Proteomes" id="UP000250831">
    <property type="component" value="Unassembled WGS sequence"/>
</dbReference>
<dbReference type="SUPFAM" id="SSF51161">
    <property type="entry name" value="Trimeric LpxA-like enzymes"/>
    <property type="match status" value="1"/>
</dbReference>
<dbReference type="Gene3D" id="3.40.50.20">
    <property type="match status" value="1"/>
</dbReference>
<name>A0A363NRC6_9SPHI</name>
<dbReference type="Pfam" id="PF17836">
    <property type="entry name" value="PglD_N"/>
    <property type="match status" value="1"/>
</dbReference>
<dbReference type="RefSeq" id="WP_108634644.1">
    <property type="nucleotide sequence ID" value="NZ_QCXX01000004.1"/>
</dbReference>
<dbReference type="InterPro" id="IPR041561">
    <property type="entry name" value="PglD_N"/>
</dbReference>
<keyword evidence="3" id="KW-0808">Transferase</keyword>
<dbReference type="InterPro" id="IPR011004">
    <property type="entry name" value="Trimer_LpxA-like_sf"/>
</dbReference>
<comment type="similarity">
    <text evidence="1">Belongs to the transferase hexapeptide repeat family.</text>
</comment>
<reference evidence="3 4" key="1">
    <citation type="submission" date="2018-04" db="EMBL/GenBank/DDBJ databases">
        <title>Sphingobacterium sp. M46 Genome.</title>
        <authorList>
            <person name="Cheng J."/>
            <person name="Li Y."/>
        </authorList>
    </citation>
    <scope>NUCLEOTIDE SEQUENCE [LARGE SCALE GENOMIC DNA]</scope>
    <source>
        <strain evidence="3 4">M46</strain>
    </source>
</reference>